<dbReference type="Pfam" id="PF01636">
    <property type="entry name" value="APH"/>
    <property type="match status" value="1"/>
</dbReference>
<protein>
    <recommendedName>
        <fullName evidence="1">Aminoglycoside phosphotransferase domain-containing protein</fullName>
    </recommendedName>
</protein>
<dbReference type="EMBL" id="BIXY01000004">
    <property type="protein sequence ID" value="GCF06909.1"/>
    <property type="molecule type" value="Genomic_DNA"/>
</dbReference>
<gene>
    <name evidence="2" type="ORF">KDI_04730</name>
</gene>
<dbReference type="SUPFAM" id="SSF56112">
    <property type="entry name" value="Protein kinase-like (PK-like)"/>
    <property type="match status" value="1"/>
</dbReference>
<evidence type="ECO:0000313" key="2">
    <source>
        <dbReference type="EMBL" id="GCF06909.1"/>
    </source>
</evidence>
<organism evidence="2 3">
    <name type="scientific">Dictyobacter arantiisoli</name>
    <dbReference type="NCBI Taxonomy" id="2014874"/>
    <lineage>
        <taxon>Bacteria</taxon>
        <taxon>Bacillati</taxon>
        <taxon>Chloroflexota</taxon>
        <taxon>Ktedonobacteria</taxon>
        <taxon>Ktedonobacterales</taxon>
        <taxon>Dictyobacteraceae</taxon>
        <taxon>Dictyobacter</taxon>
    </lineage>
</organism>
<accession>A0A5A5T7I7</accession>
<dbReference type="Gene3D" id="3.90.1200.10">
    <property type="match status" value="1"/>
</dbReference>
<proteinExistence type="predicted"/>
<keyword evidence="3" id="KW-1185">Reference proteome</keyword>
<dbReference type="Proteomes" id="UP000322530">
    <property type="component" value="Unassembled WGS sequence"/>
</dbReference>
<reference evidence="2 3" key="1">
    <citation type="submission" date="2019-01" db="EMBL/GenBank/DDBJ databases">
        <title>Draft genome sequence of Dictyobacter sp. Uno17.</title>
        <authorList>
            <person name="Wang C.M."/>
            <person name="Zheng Y."/>
            <person name="Sakai Y."/>
            <person name="Abe K."/>
            <person name="Yokota A."/>
            <person name="Yabe S."/>
        </authorList>
    </citation>
    <scope>NUCLEOTIDE SEQUENCE [LARGE SCALE GENOMIC DNA]</scope>
    <source>
        <strain evidence="2 3">Uno17</strain>
    </source>
</reference>
<comment type="caution">
    <text evidence="2">The sequence shown here is derived from an EMBL/GenBank/DDBJ whole genome shotgun (WGS) entry which is preliminary data.</text>
</comment>
<dbReference type="AlphaFoldDB" id="A0A5A5T7I7"/>
<dbReference type="InterPro" id="IPR011009">
    <property type="entry name" value="Kinase-like_dom_sf"/>
</dbReference>
<name>A0A5A5T7I7_9CHLR</name>
<evidence type="ECO:0000313" key="3">
    <source>
        <dbReference type="Proteomes" id="UP000322530"/>
    </source>
</evidence>
<dbReference type="InterPro" id="IPR002575">
    <property type="entry name" value="Aminoglycoside_PTrfase"/>
</dbReference>
<evidence type="ECO:0000259" key="1">
    <source>
        <dbReference type="Pfam" id="PF01636"/>
    </source>
</evidence>
<feature type="domain" description="Aminoglycoside phosphotransferase" evidence="1">
    <location>
        <begin position="87"/>
        <end position="193"/>
    </location>
</feature>
<sequence length="258" mass="29278">MGELGIYRELLQPLDIPRPALHSYWQTPAENLFILEDVGPYTLDQQPSLSHFVTAARLLAYVRCSALIRLQAGVLQPPAQLVIQPSYYVEALEYLLHCAELDAEKKALLAPIAGWLPAQLQDLYAEIPMTLCHNDYHVKNLVLREDIMTPIDWAMAYFSPYLGDLFSLLHAAAARKVDTQLLTAAYEDELRVWGHDYACVHVLGERPITWQVALGAVCILLTSIRWTLTEARYMLPETQQWIPAMIRNIIYYANTLAA</sequence>